<dbReference type="EMBL" id="CXOI01000021">
    <property type="protein sequence ID" value="CTP85872.1"/>
    <property type="molecule type" value="Genomic_DNA"/>
</dbReference>
<protein>
    <submittedName>
        <fullName evidence="1">Uncharacterized protein</fullName>
    </submittedName>
</protein>
<dbReference type="Proteomes" id="UP000046187">
    <property type="component" value="Unassembled WGS sequence"/>
</dbReference>
<organism evidence="1 2">
    <name type="scientific">Xanthomonas graminis pv. arrhenatheri LMG 727</name>
    <dbReference type="NCBI Taxonomy" id="1195923"/>
    <lineage>
        <taxon>Bacteria</taxon>
        <taxon>Pseudomonadati</taxon>
        <taxon>Pseudomonadota</taxon>
        <taxon>Gammaproteobacteria</taxon>
        <taxon>Lysobacterales</taxon>
        <taxon>Lysobacteraceae</taxon>
        <taxon>Xanthomonas</taxon>
        <taxon>Xanthomonas translucens group</taxon>
        <taxon>Xanthomonas graminis</taxon>
    </lineage>
</organism>
<sequence length="30" mass="3272">MMEAAALPSWNQRRALPLVLQTETAECGLA</sequence>
<accession>A0A0K2ZLM6</accession>
<keyword evidence="2" id="KW-1185">Reference proteome</keyword>
<reference evidence="2" key="1">
    <citation type="submission" date="2015-07" db="EMBL/GenBank/DDBJ databases">
        <authorList>
            <person name="Wibberg D."/>
        </authorList>
    </citation>
    <scope>NUCLEOTIDE SEQUENCE [LARGE SCALE GENOMIC DNA]</scope>
</reference>
<proteinExistence type="predicted"/>
<evidence type="ECO:0000313" key="2">
    <source>
        <dbReference type="Proteomes" id="UP000046187"/>
    </source>
</evidence>
<name>A0A0K2ZLM6_9XANT</name>
<dbReference type="AlphaFoldDB" id="A0A0K2ZLM6"/>
<gene>
    <name evidence="1" type="ORF">XTALMG727_1482</name>
</gene>
<evidence type="ECO:0000313" key="1">
    <source>
        <dbReference type="EMBL" id="CTP85872.1"/>
    </source>
</evidence>